<dbReference type="InterPro" id="IPR003593">
    <property type="entry name" value="AAA+_ATPase"/>
</dbReference>
<dbReference type="InterPro" id="IPR050107">
    <property type="entry name" value="ABC_carbohydrate_import_ATPase"/>
</dbReference>
<dbReference type="InterPro" id="IPR017871">
    <property type="entry name" value="ABC_transporter-like_CS"/>
</dbReference>
<feature type="domain" description="ABC transporter" evidence="4">
    <location>
        <begin position="22"/>
        <end position="256"/>
    </location>
</feature>
<geneLocation type="plasmid" evidence="5 6">
    <name>unnamed1</name>
</geneLocation>
<dbReference type="InterPro" id="IPR027417">
    <property type="entry name" value="P-loop_NTPase"/>
</dbReference>
<name>A0AA50CNN1_9HYPH</name>
<sequence>MIDTLHQSGGRGTLFPGTPPALDLKGIDKAFDGKPALVDASFSLEWGEVHAIVGENGAGKSTLMNVAAGVYAADGGEQTIDGEARSPRSPMEATAAGLGMVHQHFRLVQSFTVSQNMLLSLGRDSRIRTPAQAAAAIAAKAAEVGLPVDPARVVADLSTAERQRVEIVRVLLLGARILILDEPTAVLSEEEAKMLLSFVRRLARQGHAVVLITHKFREVAGFCDRITIMRHGKTVMAGAPVADIDEGEVARLMVGEALAVSERPLSSPGAVNLSVSGLTQKPDRFGQGLNALNFELHAGEVLGIAGVGGNGQEELVACLTGLSRQDQGSIRLGGRDLSRASPYDRRKAGLRIIPSDRFETGLVRELSIEENLALTQVAKGNFGGPFFLDRKSMRHAAIAAIQSFDIRGASPERTVALLSGGNAQKVLLARELDAGMKVLVAHSPSRGLDMKATLFVRNAIKQAVEGGAACLLISEDLNEVLSLSHRVAVMNRGAIAGCRAIGDVTPEWIGALLAGHV</sequence>
<dbReference type="Gene3D" id="3.40.50.300">
    <property type="entry name" value="P-loop containing nucleotide triphosphate hydrolases"/>
    <property type="match status" value="2"/>
</dbReference>
<evidence type="ECO:0000256" key="2">
    <source>
        <dbReference type="ARBA" id="ARBA00022741"/>
    </source>
</evidence>
<protein>
    <submittedName>
        <fullName evidence="5">ABC transporter ATP-binding protein</fullName>
    </submittedName>
</protein>
<dbReference type="PROSITE" id="PS00211">
    <property type="entry name" value="ABC_TRANSPORTER_1"/>
    <property type="match status" value="1"/>
</dbReference>
<dbReference type="GO" id="GO:0016887">
    <property type="term" value="F:ATP hydrolysis activity"/>
    <property type="evidence" value="ECO:0007669"/>
    <property type="project" value="InterPro"/>
</dbReference>
<evidence type="ECO:0000256" key="1">
    <source>
        <dbReference type="ARBA" id="ARBA00005417"/>
    </source>
</evidence>
<evidence type="ECO:0000259" key="4">
    <source>
        <dbReference type="PROSITE" id="PS50893"/>
    </source>
</evidence>
<dbReference type="Pfam" id="PF00005">
    <property type="entry name" value="ABC_tran"/>
    <property type="match status" value="2"/>
</dbReference>
<keyword evidence="5" id="KW-0614">Plasmid</keyword>
<dbReference type="RefSeq" id="WP_306038741.1">
    <property type="nucleotide sequence ID" value="NZ_CP132303.1"/>
</dbReference>
<organism evidence="5 6">
    <name type="scientific">Shinella sumterensis</name>
    <dbReference type="NCBI Taxonomy" id="1967501"/>
    <lineage>
        <taxon>Bacteria</taxon>
        <taxon>Pseudomonadati</taxon>
        <taxon>Pseudomonadota</taxon>
        <taxon>Alphaproteobacteria</taxon>
        <taxon>Hyphomicrobiales</taxon>
        <taxon>Rhizobiaceae</taxon>
        <taxon>Shinella</taxon>
    </lineage>
</organism>
<dbReference type="AlphaFoldDB" id="A0AA50CNN1"/>
<dbReference type="CDD" id="cd03215">
    <property type="entry name" value="ABC_Carb_Monos_II"/>
    <property type="match status" value="1"/>
</dbReference>
<dbReference type="EMBL" id="CP132303">
    <property type="protein sequence ID" value="WLR99350.1"/>
    <property type="molecule type" value="Genomic_DNA"/>
</dbReference>
<dbReference type="PANTHER" id="PTHR43790:SF4">
    <property type="entry name" value="GUANOSINE IMPORT ATP-BINDING PROTEIN NUPO"/>
    <property type="match status" value="1"/>
</dbReference>
<evidence type="ECO:0000313" key="5">
    <source>
        <dbReference type="EMBL" id="WLR99350.1"/>
    </source>
</evidence>
<dbReference type="PANTHER" id="PTHR43790">
    <property type="entry name" value="CARBOHYDRATE TRANSPORT ATP-BINDING PROTEIN MG119-RELATED"/>
    <property type="match status" value="1"/>
</dbReference>
<evidence type="ECO:0000256" key="3">
    <source>
        <dbReference type="ARBA" id="ARBA00022840"/>
    </source>
</evidence>
<dbReference type="SUPFAM" id="SSF52540">
    <property type="entry name" value="P-loop containing nucleoside triphosphate hydrolases"/>
    <property type="match status" value="2"/>
</dbReference>
<dbReference type="InterPro" id="IPR003439">
    <property type="entry name" value="ABC_transporter-like_ATP-bd"/>
</dbReference>
<dbReference type="GO" id="GO:0005524">
    <property type="term" value="F:ATP binding"/>
    <property type="evidence" value="ECO:0007669"/>
    <property type="project" value="UniProtKB-KW"/>
</dbReference>
<keyword evidence="3 5" id="KW-0067">ATP-binding</keyword>
<reference evidence="5 6" key="1">
    <citation type="submission" date="2023-08" db="EMBL/GenBank/DDBJ databases">
        <title>Pathogen: clinical or host-associated sample.</title>
        <authorList>
            <person name="Hergert J."/>
            <person name="Casey R."/>
            <person name="Wagner J."/>
            <person name="Young E.L."/>
            <person name="Oakeson K.F."/>
        </authorList>
    </citation>
    <scope>NUCLEOTIDE SEQUENCE [LARGE SCALE GENOMIC DNA]</scope>
    <source>
        <strain evidence="5 6">1760953</strain>
        <plasmid evidence="5 6">unnamed1</plasmid>
    </source>
</reference>
<dbReference type="SMART" id="SM00382">
    <property type="entry name" value="AAA"/>
    <property type="match status" value="1"/>
</dbReference>
<dbReference type="PROSITE" id="PS50893">
    <property type="entry name" value="ABC_TRANSPORTER_2"/>
    <property type="match status" value="2"/>
</dbReference>
<keyword evidence="6" id="KW-1185">Reference proteome</keyword>
<feature type="domain" description="ABC transporter" evidence="4">
    <location>
        <begin position="273"/>
        <end position="517"/>
    </location>
</feature>
<dbReference type="Proteomes" id="UP001234585">
    <property type="component" value="Plasmid unnamed1"/>
</dbReference>
<comment type="similarity">
    <text evidence="1">Belongs to the ABC transporter superfamily.</text>
</comment>
<dbReference type="CDD" id="cd03216">
    <property type="entry name" value="ABC_Carb_Monos_I"/>
    <property type="match status" value="1"/>
</dbReference>
<gene>
    <name evidence="5" type="ORF">Q9313_21425</name>
</gene>
<proteinExistence type="inferred from homology"/>
<evidence type="ECO:0000313" key="6">
    <source>
        <dbReference type="Proteomes" id="UP001234585"/>
    </source>
</evidence>
<keyword evidence="2" id="KW-0547">Nucleotide-binding</keyword>
<accession>A0AA50CNN1</accession>